<organism evidence="2 3">
    <name type="scientific">Gymnopus androsaceus JB14</name>
    <dbReference type="NCBI Taxonomy" id="1447944"/>
    <lineage>
        <taxon>Eukaryota</taxon>
        <taxon>Fungi</taxon>
        <taxon>Dikarya</taxon>
        <taxon>Basidiomycota</taxon>
        <taxon>Agaricomycotina</taxon>
        <taxon>Agaricomycetes</taxon>
        <taxon>Agaricomycetidae</taxon>
        <taxon>Agaricales</taxon>
        <taxon>Marasmiineae</taxon>
        <taxon>Omphalotaceae</taxon>
        <taxon>Gymnopus</taxon>
    </lineage>
</organism>
<evidence type="ECO:0000313" key="3">
    <source>
        <dbReference type="Proteomes" id="UP000799118"/>
    </source>
</evidence>
<dbReference type="EMBL" id="ML769496">
    <property type="protein sequence ID" value="KAE9397528.1"/>
    <property type="molecule type" value="Genomic_DNA"/>
</dbReference>
<feature type="transmembrane region" description="Helical" evidence="1">
    <location>
        <begin position="44"/>
        <end position="67"/>
    </location>
</feature>
<reference evidence="2" key="1">
    <citation type="journal article" date="2019" name="Environ. Microbiol.">
        <title>Fungal ecological strategies reflected in gene transcription - a case study of two litter decomposers.</title>
        <authorList>
            <person name="Barbi F."/>
            <person name="Kohler A."/>
            <person name="Barry K."/>
            <person name="Baskaran P."/>
            <person name="Daum C."/>
            <person name="Fauchery L."/>
            <person name="Ihrmark K."/>
            <person name="Kuo A."/>
            <person name="LaButti K."/>
            <person name="Lipzen A."/>
            <person name="Morin E."/>
            <person name="Grigoriev I.V."/>
            <person name="Henrissat B."/>
            <person name="Lindahl B."/>
            <person name="Martin F."/>
        </authorList>
    </citation>
    <scope>NUCLEOTIDE SEQUENCE</scope>
    <source>
        <strain evidence="2">JB14</strain>
    </source>
</reference>
<dbReference type="AlphaFoldDB" id="A0A6A4HJA1"/>
<evidence type="ECO:0000313" key="2">
    <source>
        <dbReference type="EMBL" id="KAE9397528.1"/>
    </source>
</evidence>
<keyword evidence="3" id="KW-1185">Reference proteome</keyword>
<dbReference type="Proteomes" id="UP000799118">
    <property type="component" value="Unassembled WGS sequence"/>
</dbReference>
<proteinExistence type="predicted"/>
<protein>
    <submittedName>
        <fullName evidence="2">Uncharacterized protein</fullName>
    </submittedName>
</protein>
<evidence type="ECO:0000256" key="1">
    <source>
        <dbReference type="SAM" id="Phobius"/>
    </source>
</evidence>
<sequence>MTSNTENYAIWDIQWNFPGNMNLLVSDMVVIWRAWALWSSHKGVQILLVVLGVCNGVNGLSTMLIAYKAWHNAFHSPGSSIVLSLDAVGRTLTSQVADSGQINVHVQYSGEGHGL</sequence>
<feature type="transmembrane region" description="Helical" evidence="1">
    <location>
        <begin position="21"/>
        <end position="38"/>
    </location>
</feature>
<accession>A0A6A4HJA1</accession>
<gene>
    <name evidence="2" type="ORF">BT96DRAFT_976975</name>
</gene>
<keyword evidence="1" id="KW-0812">Transmembrane</keyword>
<name>A0A6A4HJA1_9AGAR</name>
<keyword evidence="1" id="KW-0472">Membrane</keyword>
<keyword evidence="1" id="KW-1133">Transmembrane helix</keyword>